<reference evidence="1" key="2">
    <citation type="journal article" date="2023" name="Int. J. Mol. Sci.">
        <title>De Novo Assembly and Annotation of 11 Diverse Shrub Willow (Salix) Genomes Reveals Novel Gene Organization in Sex-Linked Regions.</title>
        <authorList>
            <person name="Hyden B."/>
            <person name="Feng K."/>
            <person name="Yates T.B."/>
            <person name="Jawdy S."/>
            <person name="Cereghino C."/>
            <person name="Smart L.B."/>
            <person name="Muchero W."/>
        </authorList>
    </citation>
    <scope>NUCLEOTIDE SEQUENCE</scope>
    <source>
        <tissue evidence="1">Shoot tip</tissue>
    </source>
</reference>
<keyword evidence="2" id="KW-1185">Reference proteome</keyword>
<gene>
    <name evidence="1" type="ORF">OIU77_020197</name>
</gene>
<evidence type="ECO:0000313" key="2">
    <source>
        <dbReference type="Proteomes" id="UP001141253"/>
    </source>
</evidence>
<reference evidence="1" key="1">
    <citation type="submission" date="2022-10" db="EMBL/GenBank/DDBJ databases">
        <authorList>
            <person name="Hyden B.L."/>
            <person name="Feng K."/>
            <person name="Yates T."/>
            <person name="Jawdy S."/>
            <person name="Smart L.B."/>
            <person name="Muchero W."/>
        </authorList>
    </citation>
    <scope>NUCLEOTIDE SEQUENCE</scope>
    <source>
        <tissue evidence="1">Shoot tip</tissue>
    </source>
</reference>
<sequence length="85" mass="9543">MLLNKRIELLPLEGSHKCVEDAVGIWLFSFLTFKSDRQELLRGLTEDVCREKYLVLMEEDIASPLMLPAAEPNTSSNKSSGSSRS</sequence>
<accession>A0ABQ9CIU4</accession>
<name>A0ABQ9CIU4_9ROSI</name>
<organism evidence="1 2">
    <name type="scientific">Salix suchowensis</name>
    <dbReference type="NCBI Taxonomy" id="1278906"/>
    <lineage>
        <taxon>Eukaryota</taxon>
        <taxon>Viridiplantae</taxon>
        <taxon>Streptophyta</taxon>
        <taxon>Embryophyta</taxon>
        <taxon>Tracheophyta</taxon>
        <taxon>Spermatophyta</taxon>
        <taxon>Magnoliopsida</taxon>
        <taxon>eudicotyledons</taxon>
        <taxon>Gunneridae</taxon>
        <taxon>Pentapetalae</taxon>
        <taxon>rosids</taxon>
        <taxon>fabids</taxon>
        <taxon>Malpighiales</taxon>
        <taxon>Salicaceae</taxon>
        <taxon>Saliceae</taxon>
        <taxon>Salix</taxon>
    </lineage>
</organism>
<evidence type="ECO:0000313" key="1">
    <source>
        <dbReference type="EMBL" id="KAJ6399592.1"/>
    </source>
</evidence>
<dbReference type="EMBL" id="JAPFFI010000003">
    <property type="protein sequence ID" value="KAJ6399592.1"/>
    <property type="molecule type" value="Genomic_DNA"/>
</dbReference>
<dbReference type="Proteomes" id="UP001141253">
    <property type="component" value="Chromosome 5"/>
</dbReference>
<protein>
    <submittedName>
        <fullName evidence="1">Uncharacterized protein</fullName>
    </submittedName>
</protein>
<comment type="caution">
    <text evidence="1">The sequence shown here is derived from an EMBL/GenBank/DDBJ whole genome shotgun (WGS) entry which is preliminary data.</text>
</comment>
<proteinExistence type="predicted"/>